<dbReference type="Gene3D" id="3.10.620.30">
    <property type="match status" value="1"/>
</dbReference>
<organism evidence="3 4">
    <name type="scientific">Flavobacterium rakeshii</name>
    <dbReference type="NCBI Taxonomy" id="1038845"/>
    <lineage>
        <taxon>Bacteria</taxon>
        <taxon>Pseudomonadati</taxon>
        <taxon>Bacteroidota</taxon>
        <taxon>Flavobacteriia</taxon>
        <taxon>Flavobacteriales</taxon>
        <taxon>Flavobacteriaceae</taxon>
        <taxon>Flavobacterium</taxon>
    </lineage>
</organism>
<dbReference type="Pfam" id="PF01841">
    <property type="entry name" value="Transglut_core"/>
    <property type="match status" value="1"/>
</dbReference>
<dbReference type="PANTHER" id="PTHR46333:SF2">
    <property type="entry name" value="CYTOKINESIS PROTEIN 3"/>
    <property type="match status" value="1"/>
</dbReference>
<accession>A0A6N8HAJ1</accession>
<protein>
    <recommendedName>
        <fullName evidence="2">Transglutaminase-like domain-containing protein</fullName>
    </recommendedName>
</protein>
<evidence type="ECO:0000256" key="1">
    <source>
        <dbReference type="SAM" id="SignalP"/>
    </source>
</evidence>
<dbReference type="AlphaFoldDB" id="A0A6N8HAJ1"/>
<reference evidence="3 4" key="1">
    <citation type="submission" date="2019-12" db="EMBL/GenBank/DDBJ databases">
        <authorList>
            <person name="Sun J.-Q."/>
        </authorList>
    </citation>
    <scope>NUCLEOTIDE SEQUENCE [LARGE SCALE GENOMIC DNA]</scope>
    <source>
        <strain evidence="3 4">JCM 17928</strain>
    </source>
</reference>
<dbReference type="EMBL" id="WOWP01000010">
    <property type="protein sequence ID" value="MUV02585.1"/>
    <property type="molecule type" value="Genomic_DNA"/>
</dbReference>
<dbReference type="SUPFAM" id="SSF54001">
    <property type="entry name" value="Cysteine proteinases"/>
    <property type="match status" value="1"/>
</dbReference>
<keyword evidence="1" id="KW-0732">Signal</keyword>
<evidence type="ECO:0000313" key="3">
    <source>
        <dbReference type="EMBL" id="MUV02585.1"/>
    </source>
</evidence>
<evidence type="ECO:0000313" key="4">
    <source>
        <dbReference type="Proteomes" id="UP000433945"/>
    </source>
</evidence>
<dbReference type="PANTHER" id="PTHR46333">
    <property type="entry name" value="CYTOKINESIS PROTEIN 3"/>
    <property type="match status" value="1"/>
</dbReference>
<comment type="caution">
    <text evidence="3">The sequence shown here is derived from an EMBL/GenBank/DDBJ whole genome shotgun (WGS) entry which is preliminary data.</text>
</comment>
<sequence length="327" mass="36951">MNKMHFKLAIALLLITLFSGGISAQDFTKVDAAVKRYPNKFSSLDKFAEKVNTDFTRDDEKARAIFTWIALNVEYDIGKYGVNERPVGFSYRTEAEKLAKLKEMDEKLATTTLKNKKAVCHGYSALFKIIANKVGLEAEIIPGTSKSHPSHVGAGPGARDHAWNAVKIGGEWKLLDVTWAAGTATGNPLRFEFRFNDAFFFTHPDTFFLNHFPDDKKWLLTDKTEKDFANLPLYYGNYLSGGYELISPKYGTFKGVRNGVLSFKIKNISPQDTVAYVFSKERIFKMVKPVFNGDVTEFEVEFNNNSIGILTLYINRKSVLAYRINRG</sequence>
<keyword evidence="4" id="KW-1185">Reference proteome</keyword>
<proteinExistence type="predicted"/>
<dbReference type="SMART" id="SM00460">
    <property type="entry name" value="TGc"/>
    <property type="match status" value="1"/>
</dbReference>
<dbReference type="InterPro" id="IPR038765">
    <property type="entry name" value="Papain-like_cys_pep_sf"/>
</dbReference>
<dbReference type="Proteomes" id="UP000433945">
    <property type="component" value="Unassembled WGS sequence"/>
</dbReference>
<feature type="chain" id="PRO_5026740787" description="Transglutaminase-like domain-containing protein" evidence="1">
    <location>
        <begin position="25"/>
        <end position="327"/>
    </location>
</feature>
<gene>
    <name evidence="3" type="ORF">GN157_02580</name>
</gene>
<name>A0A6N8HAJ1_9FLAO</name>
<feature type="domain" description="Transglutaminase-like" evidence="2">
    <location>
        <begin position="112"/>
        <end position="179"/>
    </location>
</feature>
<evidence type="ECO:0000259" key="2">
    <source>
        <dbReference type="SMART" id="SM00460"/>
    </source>
</evidence>
<dbReference type="OrthoDB" id="9788327at2"/>
<dbReference type="GO" id="GO:0005737">
    <property type="term" value="C:cytoplasm"/>
    <property type="evidence" value="ECO:0007669"/>
    <property type="project" value="TreeGrafter"/>
</dbReference>
<dbReference type="InterPro" id="IPR052557">
    <property type="entry name" value="CAP/Cytokinesis_protein"/>
</dbReference>
<feature type="signal peptide" evidence="1">
    <location>
        <begin position="1"/>
        <end position="24"/>
    </location>
</feature>
<dbReference type="InterPro" id="IPR002931">
    <property type="entry name" value="Transglutaminase-like"/>
</dbReference>